<organism evidence="1 2">
    <name type="scientific">Eiseniibacteriota bacterium</name>
    <dbReference type="NCBI Taxonomy" id="2212470"/>
    <lineage>
        <taxon>Bacteria</taxon>
        <taxon>Candidatus Eiseniibacteriota</taxon>
    </lineage>
</organism>
<protein>
    <submittedName>
        <fullName evidence="1">Uncharacterized protein</fullName>
    </submittedName>
</protein>
<evidence type="ECO:0000313" key="1">
    <source>
        <dbReference type="EMBL" id="MBU2691863.1"/>
    </source>
</evidence>
<gene>
    <name evidence="1" type="ORF">KJ970_13160</name>
</gene>
<comment type="caution">
    <text evidence="1">The sequence shown here is derived from an EMBL/GenBank/DDBJ whole genome shotgun (WGS) entry which is preliminary data.</text>
</comment>
<reference evidence="1" key="1">
    <citation type="submission" date="2021-05" db="EMBL/GenBank/DDBJ databases">
        <title>Energy efficiency and biological interactions define the core microbiome of deep oligotrophic groundwater.</title>
        <authorList>
            <person name="Mehrshad M."/>
            <person name="Lopez-Fernandez M."/>
            <person name="Bell E."/>
            <person name="Bernier-Latmani R."/>
            <person name="Bertilsson S."/>
            <person name="Dopson M."/>
        </authorList>
    </citation>
    <scope>NUCLEOTIDE SEQUENCE</scope>
    <source>
        <strain evidence="1">Modern_marine.mb.64</strain>
    </source>
</reference>
<name>A0A948RVM7_UNCEI</name>
<dbReference type="AlphaFoldDB" id="A0A948RVM7"/>
<proteinExistence type="predicted"/>
<dbReference type="EMBL" id="JAHJDP010000077">
    <property type="protein sequence ID" value="MBU2691863.1"/>
    <property type="molecule type" value="Genomic_DNA"/>
</dbReference>
<dbReference type="Proteomes" id="UP000777784">
    <property type="component" value="Unassembled WGS sequence"/>
</dbReference>
<sequence>MFLQQYDHNGDYLTGSDIGLRIYKYADNALSWTFDRVEIANCAFNIAAKSLRLCGVISSQSGAGSNYFAMDNFGLGFGKDEFLPTDPYELDEYPGSKDFDAGYNQEAFLDSAIDGEPIEYNLSGGIQRASASWHFDDQDGEFYRRMLLLWQINKGSPTHSDKVPSGSGYLGGRCWPLLITHEREYFKQVWYATMLGKTFPMKPQTFGWVPDPPRFHGTFYFVERLR</sequence>
<accession>A0A948RVM7</accession>
<evidence type="ECO:0000313" key="2">
    <source>
        <dbReference type="Proteomes" id="UP000777784"/>
    </source>
</evidence>